<dbReference type="GO" id="GO:0006950">
    <property type="term" value="P:response to stress"/>
    <property type="evidence" value="ECO:0007669"/>
    <property type="project" value="UniProtKB-ARBA"/>
</dbReference>
<evidence type="ECO:0000256" key="6">
    <source>
        <dbReference type="NCBIfam" id="TIGR01068"/>
    </source>
</evidence>
<proteinExistence type="inferred from homology"/>
<dbReference type="InterPro" id="IPR011990">
    <property type="entry name" value="TPR-like_helical_dom_sf"/>
</dbReference>
<evidence type="ECO:0000256" key="3">
    <source>
        <dbReference type="ARBA" id="ARBA00022982"/>
    </source>
</evidence>
<sequence>MAGHSGQDAASASLTGGQNTSSTVTDTTTATFGQDVITASAQQPVLVDFWAPWCEPCKQLTPVLEKVAKAAAGKIKIVKMNIDENPQIPARLGVRSIPAVIAFNRAQPVDGFMGALPESQVRGFVERLVGPLNEEENLLAEAEALLAAEDPVGAAELFSVLVKEDPGNFPAVAGLAKSFLAAGQIDSAKKILASLPASGERDVAILAAKAAIELAEQTAALGDTADLVRKIEADPTDHQARFDYALLLNSNGERDAAAAALLDIFKRDRQWNEEGARKQLLQFFEAWGPTDPATIAARKKLSALLFS</sequence>
<dbReference type="HOGENOM" id="CLU_046120_1_1_5"/>
<dbReference type="PANTHER" id="PTHR45663">
    <property type="entry name" value="GEO12009P1"/>
    <property type="match status" value="1"/>
</dbReference>
<dbReference type="InterPro" id="IPR013766">
    <property type="entry name" value="Thioredoxin_domain"/>
</dbReference>
<dbReference type="PRINTS" id="PR00421">
    <property type="entry name" value="THIOREDOXIN"/>
</dbReference>
<dbReference type="STRING" id="395963.Bind_2792"/>
<name>B2IJY6_BEII9</name>
<dbReference type="Gene3D" id="3.40.30.10">
    <property type="entry name" value="Glutaredoxin"/>
    <property type="match status" value="1"/>
</dbReference>
<dbReference type="InterPro" id="IPR017937">
    <property type="entry name" value="Thioredoxin_CS"/>
</dbReference>
<reference evidence="9 10" key="2">
    <citation type="journal article" date="2010" name="J. Bacteriol.">
        <title>Complete genome sequence of Beijerinckia indica subsp. indica.</title>
        <authorList>
            <person name="Tamas I."/>
            <person name="Dedysh S.N."/>
            <person name="Liesack W."/>
            <person name="Stott M.B."/>
            <person name="Alam M."/>
            <person name="Murrell J.C."/>
            <person name="Dunfield P.F."/>
        </authorList>
    </citation>
    <scope>NUCLEOTIDE SEQUENCE [LARGE SCALE GENOMIC DNA]</scope>
    <source>
        <strain evidence="10">ATCC 9039 / DSM 1715 / NCIMB 8712</strain>
    </source>
</reference>
<evidence type="ECO:0000256" key="5">
    <source>
        <dbReference type="ARBA" id="ARBA00023284"/>
    </source>
</evidence>
<dbReference type="InterPro" id="IPR005746">
    <property type="entry name" value="Thioredoxin"/>
</dbReference>
<reference evidence="10" key="1">
    <citation type="submission" date="2008-03" db="EMBL/GenBank/DDBJ databases">
        <title>Complete sequence of chromosome of Beijerinckia indica subsp. indica ATCC 9039.</title>
        <authorList>
            <consortium name="US DOE Joint Genome Institute"/>
            <person name="Copeland A."/>
            <person name="Lucas S."/>
            <person name="Lapidus A."/>
            <person name="Glavina del Rio T."/>
            <person name="Dalin E."/>
            <person name="Tice H."/>
            <person name="Bruce D."/>
            <person name="Goodwin L."/>
            <person name="Pitluck S."/>
            <person name="LaButti K."/>
            <person name="Schmutz J."/>
            <person name="Larimer F."/>
            <person name="Land M."/>
            <person name="Hauser L."/>
            <person name="Kyrpides N."/>
            <person name="Mikhailova N."/>
            <person name="Dunfield P.F."/>
            <person name="Dedysh S.N."/>
            <person name="Liesack W."/>
            <person name="Saw J.H."/>
            <person name="Alam M."/>
            <person name="Chen Y."/>
            <person name="Murrell J.C."/>
            <person name="Richardson P."/>
        </authorList>
    </citation>
    <scope>NUCLEOTIDE SEQUENCE [LARGE SCALE GENOMIC DNA]</scope>
    <source>
        <strain evidence="10">ATCC 9039 / DSM 1715 / NCIMB 8712</strain>
    </source>
</reference>
<dbReference type="Pfam" id="PF14561">
    <property type="entry name" value="TPR_20"/>
    <property type="match status" value="1"/>
</dbReference>
<dbReference type="Pfam" id="PF00085">
    <property type="entry name" value="Thioredoxin"/>
    <property type="match status" value="1"/>
</dbReference>
<comment type="similarity">
    <text evidence="1">Belongs to the thioredoxin family.</text>
</comment>
<dbReference type="GO" id="GO:0005829">
    <property type="term" value="C:cytosol"/>
    <property type="evidence" value="ECO:0007669"/>
    <property type="project" value="TreeGrafter"/>
</dbReference>
<keyword evidence="2" id="KW-0813">Transport</keyword>
<keyword evidence="3" id="KW-0249">Electron transport</keyword>
<dbReference type="NCBIfam" id="TIGR01068">
    <property type="entry name" value="thioredoxin"/>
    <property type="match status" value="1"/>
</dbReference>
<dbReference type="InterPro" id="IPR036249">
    <property type="entry name" value="Thioredoxin-like_sf"/>
</dbReference>
<accession>B2IJY6</accession>
<feature type="compositionally biased region" description="Polar residues" evidence="7">
    <location>
        <begin position="8"/>
        <end position="19"/>
    </location>
</feature>
<dbReference type="FunFam" id="3.40.30.10:FF:000001">
    <property type="entry name" value="Thioredoxin"/>
    <property type="match status" value="1"/>
</dbReference>
<dbReference type="KEGG" id="bid:Bind_2792"/>
<evidence type="ECO:0000256" key="1">
    <source>
        <dbReference type="ARBA" id="ARBA00008987"/>
    </source>
</evidence>
<dbReference type="Pfam" id="PF14559">
    <property type="entry name" value="TPR_19"/>
    <property type="match status" value="1"/>
</dbReference>
<evidence type="ECO:0000313" key="9">
    <source>
        <dbReference type="EMBL" id="ACB96361.1"/>
    </source>
</evidence>
<keyword evidence="4" id="KW-1015">Disulfide bond</keyword>
<dbReference type="Gene3D" id="1.25.40.10">
    <property type="entry name" value="Tetratricopeptide repeat domain"/>
    <property type="match status" value="2"/>
</dbReference>
<evidence type="ECO:0000256" key="2">
    <source>
        <dbReference type="ARBA" id="ARBA00022448"/>
    </source>
</evidence>
<organism evidence="9 10">
    <name type="scientific">Beijerinckia indica subsp. indica (strain ATCC 9039 / DSM 1715 / NCIMB 8712)</name>
    <dbReference type="NCBI Taxonomy" id="395963"/>
    <lineage>
        <taxon>Bacteria</taxon>
        <taxon>Pseudomonadati</taxon>
        <taxon>Pseudomonadota</taxon>
        <taxon>Alphaproteobacteria</taxon>
        <taxon>Hyphomicrobiales</taxon>
        <taxon>Beijerinckiaceae</taxon>
        <taxon>Beijerinckia</taxon>
    </lineage>
</organism>
<dbReference type="PANTHER" id="PTHR45663:SF11">
    <property type="entry name" value="GEO12009P1"/>
    <property type="match status" value="1"/>
</dbReference>
<keyword evidence="5" id="KW-0676">Redox-active center</keyword>
<evidence type="ECO:0000259" key="8">
    <source>
        <dbReference type="PROSITE" id="PS51352"/>
    </source>
</evidence>
<dbReference type="AlphaFoldDB" id="B2IJY6"/>
<evidence type="ECO:0000256" key="4">
    <source>
        <dbReference type="ARBA" id="ARBA00023157"/>
    </source>
</evidence>
<dbReference type="CDD" id="cd02956">
    <property type="entry name" value="ybbN"/>
    <property type="match status" value="1"/>
</dbReference>
<dbReference type="OrthoDB" id="9790390at2"/>
<feature type="domain" description="Thioredoxin" evidence="8">
    <location>
        <begin position="3"/>
        <end position="147"/>
    </location>
</feature>
<dbReference type="eggNOG" id="COG3118">
    <property type="taxonomic scope" value="Bacteria"/>
</dbReference>
<dbReference type="SUPFAM" id="SSF52833">
    <property type="entry name" value="Thioredoxin-like"/>
    <property type="match status" value="1"/>
</dbReference>
<keyword evidence="10" id="KW-1185">Reference proteome</keyword>
<dbReference type="PROSITE" id="PS00194">
    <property type="entry name" value="THIOREDOXIN_1"/>
    <property type="match status" value="1"/>
</dbReference>
<dbReference type="PROSITE" id="PS51352">
    <property type="entry name" value="THIOREDOXIN_2"/>
    <property type="match status" value="1"/>
</dbReference>
<dbReference type="SUPFAM" id="SSF48452">
    <property type="entry name" value="TPR-like"/>
    <property type="match status" value="1"/>
</dbReference>
<evidence type="ECO:0000256" key="7">
    <source>
        <dbReference type="SAM" id="MobiDB-lite"/>
    </source>
</evidence>
<dbReference type="RefSeq" id="WP_012385712.1">
    <property type="nucleotide sequence ID" value="NC_010581.1"/>
</dbReference>
<protein>
    <recommendedName>
        <fullName evidence="6">Thioredoxin</fullName>
    </recommendedName>
</protein>
<feature type="region of interest" description="Disordered" evidence="7">
    <location>
        <begin position="1"/>
        <end position="26"/>
    </location>
</feature>
<dbReference type="EMBL" id="CP001016">
    <property type="protein sequence ID" value="ACB96361.1"/>
    <property type="molecule type" value="Genomic_DNA"/>
</dbReference>
<dbReference type="GO" id="GO:0045454">
    <property type="term" value="P:cell redox homeostasis"/>
    <property type="evidence" value="ECO:0007669"/>
    <property type="project" value="TreeGrafter"/>
</dbReference>
<evidence type="ECO:0000313" key="10">
    <source>
        <dbReference type="Proteomes" id="UP000001695"/>
    </source>
</evidence>
<dbReference type="Proteomes" id="UP000001695">
    <property type="component" value="Chromosome"/>
</dbReference>
<gene>
    <name evidence="9" type="ordered locus">Bind_2792</name>
</gene>
<dbReference type="GO" id="GO:0015035">
    <property type="term" value="F:protein-disulfide reductase activity"/>
    <property type="evidence" value="ECO:0007669"/>
    <property type="project" value="UniProtKB-UniRule"/>
</dbReference>